<feature type="binding site" evidence="8">
    <location>
        <position position="69"/>
    </location>
    <ligand>
        <name>[4Fe-4S] cluster</name>
        <dbReference type="ChEBI" id="CHEBI:49883"/>
        <label>2</label>
    </ligand>
</feature>
<proteinExistence type="inferred from homology"/>
<evidence type="ECO:0000256" key="5">
    <source>
        <dbReference type="ARBA" id="ARBA00022982"/>
    </source>
</evidence>
<feature type="domain" description="4Fe-4S ferredoxin-type" evidence="9">
    <location>
        <begin position="55"/>
        <end position="86"/>
    </location>
</feature>
<evidence type="ECO:0000256" key="4">
    <source>
        <dbReference type="ARBA" id="ARBA00022737"/>
    </source>
</evidence>
<protein>
    <recommendedName>
        <fullName evidence="8">Ferredoxin-type protein NapF</fullName>
    </recommendedName>
</protein>
<keyword evidence="2 8" id="KW-0004">4Fe-4S</keyword>
<feature type="domain" description="4Fe-4S ferredoxin-type" evidence="9">
    <location>
        <begin position="24"/>
        <end position="54"/>
    </location>
</feature>
<dbReference type="GO" id="GO:0051539">
    <property type="term" value="F:4 iron, 4 sulfur cluster binding"/>
    <property type="evidence" value="ECO:0007669"/>
    <property type="project" value="UniProtKB-UniRule"/>
</dbReference>
<dbReference type="PROSITE" id="PS51379">
    <property type="entry name" value="4FE4S_FER_2"/>
    <property type="match status" value="3"/>
</dbReference>
<dbReference type="PROSITE" id="PS00198">
    <property type="entry name" value="4FE4S_FER_1"/>
    <property type="match status" value="1"/>
</dbReference>
<evidence type="ECO:0000256" key="2">
    <source>
        <dbReference type="ARBA" id="ARBA00022485"/>
    </source>
</evidence>
<feature type="binding site" evidence="8">
    <location>
        <position position="144"/>
    </location>
    <ligand>
        <name>[4Fe-4S] cluster</name>
        <dbReference type="ChEBI" id="CHEBI:49883"/>
        <label>3</label>
    </ligand>
</feature>
<name>A0A135I667_9GAMM</name>
<comment type="subcellular location">
    <subcellularLocation>
        <location evidence="8">Cytoplasm</location>
    </subcellularLocation>
</comment>
<dbReference type="AlphaFoldDB" id="A0A135I667"/>
<accession>A0A135I667</accession>
<dbReference type="PANTHER" id="PTHR43687">
    <property type="entry name" value="ADENYLYLSULFATE REDUCTASE, BETA SUBUNIT"/>
    <property type="match status" value="1"/>
</dbReference>
<evidence type="ECO:0000256" key="1">
    <source>
        <dbReference type="ARBA" id="ARBA00022448"/>
    </source>
</evidence>
<feature type="binding site" evidence="8">
    <location>
        <position position="40"/>
    </location>
    <ligand>
        <name>[4Fe-4S] cluster</name>
        <dbReference type="ChEBI" id="CHEBI:49883"/>
        <label>1</label>
    </ligand>
</feature>
<dbReference type="EMBL" id="LNTY01000043">
    <property type="protein sequence ID" value="KXF80939.1"/>
    <property type="molecule type" value="Genomic_DNA"/>
</dbReference>
<reference evidence="10 11" key="1">
    <citation type="submission" date="2015-11" db="EMBL/GenBank/DDBJ databases">
        <title>Genomic Taxonomy of the Vibrionaceae.</title>
        <authorList>
            <person name="Gomez-Gil B."/>
            <person name="Enciso-Ibarra J."/>
        </authorList>
    </citation>
    <scope>NUCLEOTIDE SEQUENCE [LARGE SCALE GENOMIC DNA]</scope>
    <source>
        <strain evidence="10 11">CAIM 912</strain>
    </source>
</reference>
<comment type="caution">
    <text evidence="10">The sequence shown here is derived from an EMBL/GenBank/DDBJ whole genome shotgun (WGS) entry which is preliminary data.</text>
</comment>
<sequence length="159" mass="17354">MVDTQRRFFLRSKRRVNLQALPWVKDVANFTDLCTRCGKCQSACQESIIVAGDGGFPTVDFKKGECTFCYDCASACPENLFNAEENAPWHQAITITETCLAQNAVECRSCADACDTRAIQFRMTLGSVAQPQITTTSCTGCGACISPCPVSAISMEQRV</sequence>
<feature type="binding site" evidence="8">
    <location>
        <position position="66"/>
    </location>
    <ligand>
        <name>[4Fe-4S] cluster</name>
        <dbReference type="ChEBI" id="CHEBI:49883"/>
        <label>2</label>
    </ligand>
</feature>
<keyword evidence="8" id="KW-0963">Cytoplasm</keyword>
<keyword evidence="3 8" id="KW-0479">Metal-binding</keyword>
<feature type="binding site" evidence="8">
    <location>
        <position position="37"/>
    </location>
    <ligand>
        <name>[4Fe-4S] cluster</name>
        <dbReference type="ChEBI" id="CHEBI:49883"/>
        <label>1</label>
    </ligand>
</feature>
<keyword evidence="11" id="KW-1185">Reference proteome</keyword>
<dbReference type="PANTHER" id="PTHR43687:SF6">
    <property type="entry name" value="L-ASPARTATE SEMIALDEHYDE SULFURTRANSFERASE IRON-SULFUR SUBUNIT"/>
    <property type="match status" value="1"/>
</dbReference>
<dbReference type="GO" id="GO:0005737">
    <property type="term" value="C:cytoplasm"/>
    <property type="evidence" value="ECO:0007669"/>
    <property type="project" value="UniProtKB-SubCell"/>
</dbReference>
<dbReference type="InterPro" id="IPR017896">
    <property type="entry name" value="4Fe4S_Fe-S-bd"/>
</dbReference>
<evidence type="ECO:0000256" key="8">
    <source>
        <dbReference type="HAMAP-Rule" id="MF_02201"/>
    </source>
</evidence>
<evidence type="ECO:0000313" key="10">
    <source>
        <dbReference type="EMBL" id="KXF80939.1"/>
    </source>
</evidence>
<keyword evidence="4 8" id="KW-0677">Repeat</keyword>
<dbReference type="InterPro" id="IPR017900">
    <property type="entry name" value="4Fe4S_Fe_S_CS"/>
</dbReference>
<dbReference type="STRING" id="294935.ATN88_17930"/>
<dbReference type="Pfam" id="PF12838">
    <property type="entry name" value="Fer4_7"/>
    <property type="match status" value="2"/>
</dbReference>
<keyword evidence="5" id="KW-0249">Electron transport</keyword>
<dbReference type="HAMAP" id="MF_02201">
    <property type="entry name" value="NapF"/>
    <property type="match status" value="1"/>
</dbReference>
<evidence type="ECO:0000313" key="11">
    <source>
        <dbReference type="Proteomes" id="UP000070529"/>
    </source>
</evidence>
<evidence type="ECO:0000256" key="3">
    <source>
        <dbReference type="ARBA" id="ARBA00022723"/>
    </source>
</evidence>
<feature type="binding site" evidence="8">
    <location>
        <position position="72"/>
    </location>
    <ligand>
        <name>[4Fe-4S] cluster</name>
        <dbReference type="ChEBI" id="CHEBI:49883"/>
        <label>2</label>
    </ligand>
</feature>
<evidence type="ECO:0000259" key="9">
    <source>
        <dbReference type="PROSITE" id="PS51379"/>
    </source>
</evidence>
<keyword evidence="7 8" id="KW-0411">Iron-sulfur</keyword>
<dbReference type="Gene3D" id="3.30.70.20">
    <property type="match status" value="2"/>
</dbReference>
<dbReference type="InterPro" id="IPR004496">
    <property type="entry name" value="NapF"/>
</dbReference>
<organism evidence="10 11">
    <name type="scientific">Enterovibrio coralii</name>
    <dbReference type="NCBI Taxonomy" id="294935"/>
    <lineage>
        <taxon>Bacteria</taxon>
        <taxon>Pseudomonadati</taxon>
        <taxon>Pseudomonadota</taxon>
        <taxon>Gammaproteobacteria</taxon>
        <taxon>Vibrionales</taxon>
        <taxon>Vibrionaceae</taxon>
        <taxon>Enterovibrio</taxon>
    </lineage>
</organism>
<dbReference type="OrthoDB" id="9808559at2"/>
<evidence type="ECO:0000256" key="7">
    <source>
        <dbReference type="ARBA" id="ARBA00023014"/>
    </source>
</evidence>
<feature type="binding site" evidence="8">
    <location>
        <position position="138"/>
    </location>
    <ligand>
        <name>[4Fe-4S] cluster</name>
        <dbReference type="ChEBI" id="CHEBI:49883"/>
        <label>3</label>
    </ligand>
</feature>
<keyword evidence="1" id="KW-0813">Transport</keyword>
<comment type="function">
    <text evidence="8">Could be involved in the maturation of NapA, the catalytic subunit of the periplasmic nitrate reductase, before its export into the periplasm.</text>
</comment>
<dbReference type="CDD" id="cd10564">
    <property type="entry name" value="NapF_like"/>
    <property type="match status" value="1"/>
</dbReference>
<gene>
    <name evidence="8" type="primary">napF</name>
    <name evidence="10" type="ORF">ATN88_17930</name>
</gene>
<comment type="cofactor">
    <cofactor evidence="8">
        <name>[4Fe-4S] cluster</name>
        <dbReference type="ChEBI" id="CHEBI:49883"/>
    </cofactor>
</comment>
<dbReference type="GO" id="GO:0046872">
    <property type="term" value="F:metal ion binding"/>
    <property type="evidence" value="ECO:0007669"/>
    <property type="project" value="UniProtKB-KW"/>
</dbReference>
<dbReference type="InterPro" id="IPR050572">
    <property type="entry name" value="Fe-S_Ferredoxin"/>
</dbReference>
<comment type="similarity">
    <text evidence="8">Belongs to the NapF family.</text>
</comment>
<feature type="binding site" evidence="8">
    <location>
        <position position="76"/>
    </location>
    <ligand>
        <name>[4Fe-4S] cluster</name>
        <dbReference type="ChEBI" id="CHEBI:49883"/>
        <label>2</label>
    </ligand>
</feature>
<dbReference type="Proteomes" id="UP000070529">
    <property type="component" value="Unassembled WGS sequence"/>
</dbReference>
<evidence type="ECO:0000256" key="6">
    <source>
        <dbReference type="ARBA" id="ARBA00023004"/>
    </source>
</evidence>
<comment type="subunit">
    <text evidence="8">Interacts with the cytoplasmic NapA precursor.</text>
</comment>
<keyword evidence="6 8" id="KW-0408">Iron</keyword>
<feature type="binding site" evidence="8">
    <location>
        <position position="141"/>
    </location>
    <ligand>
        <name>[4Fe-4S] cluster</name>
        <dbReference type="ChEBI" id="CHEBI:49883"/>
        <label>3</label>
    </ligand>
</feature>
<feature type="binding site" evidence="8">
    <location>
        <position position="44"/>
    </location>
    <ligand>
        <name>[4Fe-4S] cluster</name>
        <dbReference type="ChEBI" id="CHEBI:49883"/>
        <label>1</label>
    </ligand>
</feature>
<feature type="binding site" evidence="8">
    <location>
        <position position="148"/>
    </location>
    <ligand>
        <name>[4Fe-4S] cluster</name>
        <dbReference type="ChEBI" id="CHEBI:49883"/>
        <label>3</label>
    </ligand>
</feature>
<dbReference type="RefSeq" id="WP_067418395.1">
    <property type="nucleotide sequence ID" value="NZ_LNTY01000043.1"/>
</dbReference>
<dbReference type="SUPFAM" id="SSF54862">
    <property type="entry name" value="4Fe-4S ferredoxins"/>
    <property type="match status" value="1"/>
</dbReference>
<feature type="domain" description="4Fe-4S ferredoxin-type" evidence="9">
    <location>
        <begin position="129"/>
        <end position="158"/>
    </location>
</feature>
<feature type="binding site" evidence="8">
    <location>
        <position position="34"/>
    </location>
    <ligand>
        <name>[4Fe-4S] cluster</name>
        <dbReference type="ChEBI" id="CHEBI:49883"/>
        <label>1</label>
    </ligand>
</feature>
<dbReference type="NCBIfam" id="TIGR00402">
    <property type="entry name" value="napF"/>
    <property type="match status" value="1"/>
</dbReference>